<dbReference type="Proteomes" id="UP000466517">
    <property type="component" value="Chromosome"/>
</dbReference>
<gene>
    <name evidence="2" type="ORF">MMAD_12280</name>
</gene>
<accession>A0A7I7XDD2</accession>
<dbReference type="KEGG" id="mmag:MMAD_12280"/>
<protein>
    <recommendedName>
        <fullName evidence="1">Ferric siderophore reductase C-terminal domain-containing protein</fullName>
    </recommendedName>
</protein>
<dbReference type="InterPro" id="IPR024726">
    <property type="entry name" value="FhuF_C"/>
</dbReference>
<dbReference type="AlphaFoldDB" id="A0A7I7XDD2"/>
<feature type="domain" description="Ferric siderophore reductase C-terminal" evidence="1">
    <location>
        <begin position="221"/>
        <end position="241"/>
    </location>
</feature>
<reference evidence="2 3" key="1">
    <citation type="journal article" date="2019" name="Emerg. Microbes Infect.">
        <title>Comprehensive subspecies identification of 175 nontuberculous mycobacteria species based on 7547 genomic profiles.</title>
        <authorList>
            <person name="Matsumoto Y."/>
            <person name="Kinjo T."/>
            <person name="Motooka D."/>
            <person name="Nabeya D."/>
            <person name="Jung N."/>
            <person name="Uechi K."/>
            <person name="Horii T."/>
            <person name="Iida T."/>
            <person name="Fujita J."/>
            <person name="Nakamura S."/>
        </authorList>
    </citation>
    <scope>NUCLEOTIDE SEQUENCE [LARGE SCALE GENOMIC DNA]</scope>
    <source>
        <strain evidence="2 3">JCM 13574</strain>
    </source>
</reference>
<keyword evidence="3" id="KW-1185">Reference proteome</keyword>
<sequence length="244" mass="25002">MGATMTETPLPFDGAALLTRTAALGPYFALPTVAAGAGQDVAALLADEAVVRDFVDRTRGAIAASMACETGLVPRRMAASSFQMGVVARLLSPVLGAATLGARVPLLTETSVRWLGSDGHAPRFGLAGPHWAPAAERAADAIATSVLACLVGPLTDTLAAAVGLSPRISWGNASSAANGAVTVLAMTRPDLEHAGRALVADLLRTDPLRGTAHVTDGRFVRRSCCLFYRAPGGGLCQDCVLATR</sequence>
<dbReference type="GO" id="GO:0051537">
    <property type="term" value="F:2 iron, 2 sulfur cluster binding"/>
    <property type="evidence" value="ECO:0007669"/>
    <property type="project" value="InterPro"/>
</dbReference>
<organism evidence="2 3">
    <name type="scientific">Mycolicibacterium madagascariense</name>
    <dbReference type="NCBI Taxonomy" id="212765"/>
    <lineage>
        <taxon>Bacteria</taxon>
        <taxon>Bacillati</taxon>
        <taxon>Actinomycetota</taxon>
        <taxon>Actinomycetes</taxon>
        <taxon>Mycobacteriales</taxon>
        <taxon>Mycobacteriaceae</taxon>
        <taxon>Mycolicibacterium</taxon>
    </lineage>
</organism>
<evidence type="ECO:0000313" key="2">
    <source>
        <dbReference type="EMBL" id="BBZ26933.1"/>
    </source>
</evidence>
<name>A0A7I7XDD2_9MYCO</name>
<evidence type="ECO:0000259" key="1">
    <source>
        <dbReference type="Pfam" id="PF11575"/>
    </source>
</evidence>
<evidence type="ECO:0000313" key="3">
    <source>
        <dbReference type="Proteomes" id="UP000466517"/>
    </source>
</evidence>
<proteinExistence type="predicted"/>
<dbReference type="EMBL" id="AP022610">
    <property type="protein sequence ID" value="BBZ26933.1"/>
    <property type="molecule type" value="Genomic_DNA"/>
</dbReference>
<dbReference type="Pfam" id="PF11575">
    <property type="entry name" value="FhuF_C"/>
    <property type="match status" value="1"/>
</dbReference>